<name>A0A927R7E6_9ACTN</name>
<dbReference type="AlphaFoldDB" id="A0A927R7E6"/>
<gene>
    <name evidence="1" type="ORF">H4W31_004997</name>
</gene>
<dbReference type="Proteomes" id="UP000649753">
    <property type="component" value="Unassembled WGS sequence"/>
</dbReference>
<evidence type="ECO:0000313" key="2">
    <source>
        <dbReference type="Proteomes" id="UP000649753"/>
    </source>
</evidence>
<organism evidence="1 2">
    <name type="scientific">Plantactinospora soyae</name>
    <dbReference type="NCBI Taxonomy" id="1544732"/>
    <lineage>
        <taxon>Bacteria</taxon>
        <taxon>Bacillati</taxon>
        <taxon>Actinomycetota</taxon>
        <taxon>Actinomycetes</taxon>
        <taxon>Micromonosporales</taxon>
        <taxon>Micromonosporaceae</taxon>
        <taxon>Plantactinospora</taxon>
    </lineage>
</organism>
<proteinExistence type="predicted"/>
<keyword evidence="2" id="KW-1185">Reference proteome</keyword>
<sequence length="39" mass="4193">MGVLVVVSLRLPVLAHFDRDVPDAKPDDLVGLAGRRTPP</sequence>
<reference evidence="1" key="1">
    <citation type="submission" date="2020-10" db="EMBL/GenBank/DDBJ databases">
        <title>Sequencing the genomes of 1000 actinobacteria strains.</title>
        <authorList>
            <person name="Klenk H.-P."/>
        </authorList>
    </citation>
    <scope>NUCLEOTIDE SEQUENCE</scope>
    <source>
        <strain evidence="1">DSM 46832</strain>
    </source>
</reference>
<evidence type="ECO:0000313" key="1">
    <source>
        <dbReference type="EMBL" id="MBE1489359.1"/>
    </source>
</evidence>
<accession>A0A927R7E6</accession>
<comment type="caution">
    <text evidence="1">The sequence shown here is derived from an EMBL/GenBank/DDBJ whole genome shotgun (WGS) entry which is preliminary data.</text>
</comment>
<dbReference type="EMBL" id="JADBEB010000001">
    <property type="protein sequence ID" value="MBE1489359.1"/>
    <property type="molecule type" value="Genomic_DNA"/>
</dbReference>
<protein>
    <submittedName>
        <fullName evidence="1">Uncharacterized protein</fullName>
    </submittedName>
</protein>